<name>A0A8X7CK69_9ARAC</name>
<evidence type="ECO:0000313" key="2">
    <source>
        <dbReference type="Proteomes" id="UP000886998"/>
    </source>
</evidence>
<dbReference type="EMBL" id="BMAV01017191">
    <property type="protein sequence ID" value="GFY68675.1"/>
    <property type="molecule type" value="Genomic_DNA"/>
</dbReference>
<evidence type="ECO:0000313" key="1">
    <source>
        <dbReference type="EMBL" id="GFY68675.1"/>
    </source>
</evidence>
<sequence length="82" mass="9008">MTRTVVRCPTSISLVPSDFSSVTKTRKDKMGLVTEPHKESLSCPSSPSMVYVQVDWSLAMICISFFDSSDLKYAFGGGICIH</sequence>
<keyword evidence="2" id="KW-1185">Reference proteome</keyword>
<protein>
    <submittedName>
        <fullName evidence="1">Uncharacterized protein</fullName>
    </submittedName>
</protein>
<comment type="caution">
    <text evidence="1">The sequence shown here is derived from an EMBL/GenBank/DDBJ whole genome shotgun (WGS) entry which is preliminary data.</text>
</comment>
<proteinExistence type="predicted"/>
<dbReference type="Proteomes" id="UP000886998">
    <property type="component" value="Unassembled WGS sequence"/>
</dbReference>
<dbReference type="AlphaFoldDB" id="A0A8X7CK69"/>
<gene>
    <name evidence="1" type="ORF">TNIN_420551</name>
</gene>
<reference evidence="1" key="1">
    <citation type="submission" date="2020-08" db="EMBL/GenBank/DDBJ databases">
        <title>Multicomponent nature underlies the extraordinary mechanical properties of spider dragline silk.</title>
        <authorList>
            <person name="Kono N."/>
            <person name="Nakamura H."/>
            <person name="Mori M."/>
            <person name="Yoshida Y."/>
            <person name="Ohtoshi R."/>
            <person name="Malay A.D."/>
            <person name="Moran D.A.P."/>
            <person name="Tomita M."/>
            <person name="Numata K."/>
            <person name="Arakawa K."/>
        </authorList>
    </citation>
    <scope>NUCLEOTIDE SEQUENCE</scope>
</reference>
<accession>A0A8X7CK69</accession>
<organism evidence="1 2">
    <name type="scientific">Trichonephila inaurata madagascariensis</name>
    <dbReference type="NCBI Taxonomy" id="2747483"/>
    <lineage>
        <taxon>Eukaryota</taxon>
        <taxon>Metazoa</taxon>
        <taxon>Ecdysozoa</taxon>
        <taxon>Arthropoda</taxon>
        <taxon>Chelicerata</taxon>
        <taxon>Arachnida</taxon>
        <taxon>Araneae</taxon>
        <taxon>Araneomorphae</taxon>
        <taxon>Entelegynae</taxon>
        <taxon>Araneoidea</taxon>
        <taxon>Nephilidae</taxon>
        <taxon>Trichonephila</taxon>
        <taxon>Trichonephila inaurata</taxon>
    </lineage>
</organism>